<evidence type="ECO:0000256" key="1">
    <source>
        <dbReference type="SAM" id="MobiDB-lite"/>
    </source>
</evidence>
<sequence length="72" mass="8316">MMGHDILPDVRDQDDGSDEEVQRRFRARQFPQESHACSEITAKCWEQAYSSTIEVAQDIETREKKASAREMA</sequence>
<dbReference type="AlphaFoldDB" id="A0A370TZD7"/>
<protein>
    <submittedName>
        <fullName evidence="2">Uncharacterized protein</fullName>
    </submittedName>
</protein>
<feature type="region of interest" description="Disordered" evidence="1">
    <location>
        <begin position="1"/>
        <end position="21"/>
    </location>
</feature>
<dbReference type="EMBL" id="NPIC01000001">
    <property type="protein sequence ID" value="RDL40885.1"/>
    <property type="molecule type" value="Genomic_DNA"/>
</dbReference>
<dbReference type="OrthoDB" id="1668230at2759"/>
<dbReference type="RefSeq" id="XP_031873541.1">
    <property type="nucleotide sequence ID" value="XM_032009487.1"/>
</dbReference>
<accession>A0A370TZD7</accession>
<gene>
    <name evidence="2" type="ORF">BP5553_00864</name>
</gene>
<reference evidence="2 3" key="1">
    <citation type="journal article" date="2018" name="IMA Fungus">
        <title>IMA Genome-F 9: Draft genome sequence of Annulohypoxylon stygium, Aspergillus mulundensis, Berkeleyomyces basicola (syn. Thielaviopsis basicola), Ceratocystis smalleyi, two Cercospora beticola strains, Coleophoma cylindrospora, Fusarium fracticaudum, Phialophora cf. hyalina, and Morchella septimelata.</title>
        <authorList>
            <person name="Wingfield B.D."/>
            <person name="Bills G.F."/>
            <person name="Dong Y."/>
            <person name="Huang W."/>
            <person name="Nel W.J."/>
            <person name="Swalarsk-Parry B.S."/>
            <person name="Vaghefi N."/>
            <person name="Wilken P.M."/>
            <person name="An Z."/>
            <person name="de Beer Z.W."/>
            <person name="De Vos L."/>
            <person name="Chen L."/>
            <person name="Duong T.A."/>
            <person name="Gao Y."/>
            <person name="Hammerbacher A."/>
            <person name="Kikkert J.R."/>
            <person name="Li Y."/>
            <person name="Li H."/>
            <person name="Li K."/>
            <person name="Li Q."/>
            <person name="Liu X."/>
            <person name="Ma X."/>
            <person name="Naidoo K."/>
            <person name="Pethybridge S.J."/>
            <person name="Sun J."/>
            <person name="Steenkamp E.T."/>
            <person name="van der Nest M.A."/>
            <person name="van Wyk S."/>
            <person name="Wingfield M.J."/>
            <person name="Xiong C."/>
            <person name="Yue Q."/>
            <person name="Zhang X."/>
        </authorList>
    </citation>
    <scope>NUCLEOTIDE SEQUENCE [LARGE SCALE GENOMIC DNA]</scope>
    <source>
        <strain evidence="2 3">BP 5553</strain>
    </source>
</reference>
<feature type="compositionally biased region" description="Basic and acidic residues" evidence="1">
    <location>
        <begin position="1"/>
        <end position="14"/>
    </location>
</feature>
<proteinExistence type="predicted"/>
<keyword evidence="3" id="KW-1185">Reference proteome</keyword>
<evidence type="ECO:0000313" key="3">
    <source>
        <dbReference type="Proteomes" id="UP000254866"/>
    </source>
</evidence>
<dbReference type="GeneID" id="43593713"/>
<dbReference type="Proteomes" id="UP000254866">
    <property type="component" value="Unassembled WGS sequence"/>
</dbReference>
<name>A0A370TZD7_9HELO</name>
<evidence type="ECO:0000313" key="2">
    <source>
        <dbReference type="EMBL" id="RDL40885.1"/>
    </source>
</evidence>
<organism evidence="2 3">
    <name type="scientific">Venustampulla echinocandica</name>
    <dbReference type="NCBI Taxonomy" id="2656787"/>
    <lineage>
        <taxon>Eukaryota</taxon>
        <taxon>Fungi</taxon>
        <taxon>Dikarya</taxon>
        <taxon>Ascomycota</taxon>
        <taxon>Pezizomycotina</taxon>
        <taxon>Leotiomycetes</taxon>
        <taxon>Helotiales</taxon>
        <taxon>Pleuroascaceae</taxon>
        <taxon>Venustampulla</taxon>
    </lineage>
</organism>
<comment type="caution">
    <text evidence="2">The sequence shown here is derived from an EMBL/GenBank/DDBJ whole genome shotgun (WGS) entry which is preliminary data.</text>
</comment>